<dbReference type="AlphaFoldDB" id="A0A1X0AP33"/>
<accession>A0A1X0AP33</accession>
<dbReference type="Proteomes" id="UP000192448">
    <property type="component" value="Unassembled WGS sequence"/>
</dbReference>
<name>A0A1X0AP33_9MYCO</name>
<protein>
    <submittedName>
        <fullName evidence="1">Protein iolH</fullName>
    </submittedName>
</protein>
<dbReference type="EMBL" id="MVHF01000031">
    <property type="protein sequence ID" value="ORA31426.1"/>
    <property type="molecule type" value="Genomic_DNA"/>
</dbReference>
<dbReference type="InterPro" id="IPR036237">
    <property type="entry name" value="Xyl_isomerase-like_sf"/>
</dbReference>
<dbReference type="SUPFAM" id="SSF51658">
    <property type="entry name" value="Xylose isomerase-like"/>
    <property type="match status" value="1"/>
</dbReference>
<comment type="caution">
    <text evidence="1">The sequence shown here is derived from an EMBL/GenBank/DDBJ whole genome shotgun (WGS) entry which is preliminary data.</text>
</comment>
<proteinExistence type="predicted"/>
<evidence type="ECO:0000313" key="2">
    <source>
        <dbReference type="Proteomes" id="UP000192448"/>
    </source>
</evidence>
<keyword evidence="2" id="KW-1185">Reference proteome</keyword>
<dbReference type="STRING" id="1927124.BST13_25195"/>
<feature type="non-terminal residue" evidence="1">
    <location>
        <position position="55"/>
    </location>
</feature>
<organism evidence="1 2">
    <name type="scientific">Mycobacterium aquaticum</name>
    <dbReference type="NCBI Taxonomy" id="1927124"/>
    <lineage>
        <taxon>Bacteria</taxon>
        <taxon>Bacillati</taxon>
        <taxon>Actinomycetota</taxon>
        <taxon>Actinomycetes</taxon>
        <taxon>Mycobacteriales</taxon>
        <taxon>Mycobacteriaceae</taxon>
        <taxon>Mycobacterium</taxon>
    </lineage>
</organism>
<sequence length="55" mass="6418">MKIALDPTPFHHSHELLEFPKLVAELGYEHLQLTPHRDFIPFFNHPRADDDLVAT</sequence>
<evidence type="ECO:0000313" key="1">
    <source>
        <dbReference type="EMBL" id="ORA31426.1"/>
    </source>
</evidence>
<reference evidence="1 2" key="1">
    <citation type="submission" date="2017-02" db="EMBL/GenBank/DDBJ databases">
        <title>The new phylogeny of genus Mycobacterium.</title>
        <authorList>
            <person name="Tortoli E."/>
            <person name="Trovato A."/>
            <person name="Cirillo D.M."/>
        </authorList>
    </citation>
    <scope>NUCLEOTIDE SEQUENCE [LARGE SCALE GENOMIC DNA]</scope>
    <source>
        <strain evidence="1 2">RW6</strain>
    </source>
</reference>
<gene>
    <name evidence="1" type="ORF">BST13_25195</name>
</gene>